<evidence type="ECO:0000256" key="7">
    <source>
        <dbReference type="ARBA" id="ARBA00022729"/>
    </source>
</evidence>
<evidence type="ECO:0000313" key="12">
    <source>
        <dbReference type="Proteomes" id="UP000035680"/>
    </source>
</evidence>
<evidence type="ECO:0000256" key="9">
    <source>
        <dbReference type="ARBA" id="ARBA00023136"/>
    </source>
</evidence>
<dbReference type="Pfam" id="PF00201">
    <property type="entry name" value="UDPGT"/>
    <property type="match status" value="1"/>
</dbReference>
<dbReference type="Proteomes" id="UP000035680">
    <property type="component" value="Unassembled WGS sequence"/>
</dbReference>
<dbReference type="InterPro" id="IPR002213">
    <property type="entry name" value="UDP_glucos_trans"/>
</dbReference>
<comment type="similarity">
    <text evidence="2">Belongs to the UDP-glycosyltransferase family.</text>
</comment>
<dbReference type="PANTHER" id="PTHR48043">
    <property type="entry name" value="EG:EG0003.4 PROTEIN-RELATED"/>
    <property type="match status" value="1"/>
</dbReference>
<name>A0A0K0F350_STRVS</name>
<dbReference type="GO" id="GO:0015020">
    <property type="term" value="F:glucuronosyltransferase activity"/>
    <property type="evidence" value="ECO:0007669"/>
    <property type="project" value="UniProtKB-EC"/>
</dbReference>
<keyword evidence="12" id="KW-1185">Reference proteome</keyword>
<protein>
    <recommendedName>
        <fullName evidence="3">glucuronosyltransferase</fullName>
        <ecNumber evidence="3">2.4.1.17</ecNumber>
    </recommendedName>
</protein>
<dbReference type="SMART" id="SM00248">
    <property type="entry name" value="ANK"/>
    <property type="match status" value="5"/>
</dbReference>
<dbReference type="InterPro" id="IPR036770">
    <property type="entry name" value="Ankyrin_rpt-contain_sf"/>
</dbReference>
<evidence type="ECO:0000256" key="11">
    <source>
        <dbReference type="PROSITE-ProRule" id="PRU00023"/>
    </source>
</evidence>
<evidence type="ECO:0000256" key="5">
    <source>
        <dbReference type="ARBA" id="ARBA00022679"/>
    </source>
</evidence>
<sequence length="771" mass="86812">MSIVRFFTFSLLFSYLNGYKILLFNPKLGHSHVNFMSQMTKLLVNAGHDVTVLSSNIDDTLKDPYYQPGKIYYTEPNPTLVKIARDPNQVKSIWKSTQDILGQQKVFNTFLKALRYQGISTLNDKELEKFVTEQKFDVAIAEAMYCSMFGLFKHWKIETTIVATSSVLLDTFYPMFGIPFPASYVPSAIIGYSDKMSYKERAINLLTYLFFENFSGFYSRYTTLEDIFEEKFGAGFYNAQKIMTEASFVLINSNPFLDIPTPKSPKMIEISGIGIPQPKPVNKEFDEILNKRNKTILISFGSVAKSTYMDQEMKDEILNTIKNFPDITFIWKYETPEDGHGTGIKNLVLSKWVPQNDLLNDERLTLFITHGGMGSTTEVAFSNVPALAVPIFGLVVEKDILRDSKRFSQKILEVLNDSKYKVNSIKTAEMLRNRPVSSEDLLIKHVEFACKFGKLPRLDLASKDMGVIEYYNLDIIIPFLAHKIAALNYGIFNLCVLQGWTVSAEDKAGATPLHIAAGKGFIDIVEICCTSDDILVKIDTNQRTALFYAALGGQTRTLDVMISDLRFDKMAKDILNRTVLHVAAYCGFVGCVKKLIDHGVEINVSDKDEETPLHLACPRDKEDVVHPLVNSGATINRYSWVNGTTPLCYAIANKNFNLIQYLRNRDAVTGREIKDTAASIVTRAIRGYIVKKRQCLLGAPSGSTIQFPEQSLQNNSRLPNQRLYSNNSFLVATRSLTSSQFTGTSIPNRQSSHSTDSNIYIDGTLIDILDF</sequence>
<dbReference type="PANTHER" id="PTHR48043:SF23">
    <property type="entry name" value="UDP-GLUCURONOSYLTRANSFERASE"/>
    <property type="match status" value="1"/>
</dbReference>
<evidence type="ECO:0000256" key="8">
    <source>
        <dbReference type="ARBA" id="ARBA00022989"/>
    </source>
</evidence>
<dbReference type="STRING" id="75913.A0A0K0F350"/>
<dbReference type="FunFam" id="3.40.50.2000:FF:000038">
    <property type="entry name" value="UDP-GlucuronosylTransferase"/>
    <property type="match status" value="1"/>
</dbReference>
<dbReference type="SUPFAM" id="SSF48403">
    <property type="entry name" value="Ankyrin repeat"/>
    <property type="match status" value="1"/>
</dbReference>
<evidence type="ECO:0000313" key="13">
    <source>
        <dbReference type="WBParaSite" id="SVE_0323200.1"/>
    </source>
</evidence>
<evidence type="ECO:0000256" key="6">
    <source>
        <dbReference type="ARBA" id="ARBA00022692"/>
    </source>
</evidence>
<dbReference type="Gene3D" id="3.40.50.2000">
    <property type="entry name" value="Glycogen Phosphorylase B"/>
    <property type="match status" value="1"/>
</dbReference>
<organism evidence="12 13">
    <name type="scientific">Strongyloides venezuelensis</name>
    <name type="common">Threadworm</name>
    <dbReference type="NCBI Taxonomy" id="75913"/>
    <lineage>
        <taxon>Eukaryota</taxon>
        <taxon>Metazoa</taxon>
        <taxon>Ecdysozoa</taxon>
        <taxon>Nematoda</taxon>
        <taxon>Chromadorea</taxon>
        <taxon>Rhabditida</taxon>
        <taxon>Tylenchina</taxon>
        <taxon>Panagrolaimomorpha</taxon>
        <taxon>Strongyloidoidea</taxon>
        <taxon>Strongyloididae</taxon>
        <taxon>Strongyloides</taxon>
    </lineage>
</organism>
<accession>A0A0K0F350</accession>
<dbReference type="GO" id="GO:0016020">
    <property type="term" value="C:membrane"/>
    <property type="evidence" value="ECO:0007669"/>
    <property type="project" value="UniProtKB-SubCell"/>
</dbReference>
<reference evidence="12" key="1">
    <citation type="submission" date="2014-07" db="EMBL/GenBank/DDBJ databases">
        <authorList>
            <person name="Martin A.A"/>
            <person name="De Silva N."/>
        </authorList>
    </citation>
    <scope>NUCLEOTIDE SEQUENCE</scope>
</reference>
<dbReference type="CDD" id="cd03784">
    <property type="entry name" value="GT1_Gtf-like"/>
    <property type="match status" value="1"/>
</dbReference>
<dbReference type="WBParaSite" id="SVE_0323200.1">
    <property type="protein sequence ID" value="SVE_0323200.1"/>
    <property type="gene ID" value="SVE_0323200"/>
</dbReference>
<reference evidence="13" key="2">
    <citation type="submission" date="2015-08" db="UniProtKB">
        <authorList>
            <consortium name="WormBaseParasite"/>
        </authorList>
    </citation>
    <scope>IDENTIFICATION</scope>
</reference>
<feature type="repeat" description="ANK" evidence="11">
    <location>
        <begin position="608"/>
        <end position="640"/>
    </location>
</feature>
<keyword evidence="7" id="KW-0732">Signal</keyword>
<proteinExistence type="inferred from homology"/>
<dbReference type="PROSITE" id="PS50297">
    <property type="entry name" value="ANK_REP_REGION"/>
    <property type="match status" value="2"/>
</dbReference>
<evidence type="ECO:0000256" key="1">
    <source>
        <dbReference type="ARBA" id="ARBA00004167"/>
    </source>
</evidence>
<evidence type="ECO:0000256" key="4">
    <source>
        <dbReference type="ARBA" id="ARBA00022676"/>
    </source>
</evidence>
<comment type="subcellular location">
    <subcellularLocation>
        <location evidence="1">Membrane</location>
        <topology evidence="1">Single-pass membrane protein</topology>
    </subcellularLocation>
</comment>
<evidence type="ECO:0000256" key="3">
    <source>
        <dbReference type="ARBA" id="ARBA00012544"/>
    </source>
</evidence>
<dbReference type="AlphaFoldDB" id="A0A0K0F350"/>
<keyword evidence="11" id="KW-0040">ANK repeat</keyword>
<evidence type="ECO:0000256" key="10">
    <source>
        <dbReference type="ARBA" id="ARBA00047475"/>
    </source>
</evidence>
<dbReference type="PROSITE" id="PS50088">
    <property type="entry name" value="ANK_REPEAT"/>
    <property type="match status" value="2"/>
</dbReference>
<dbReference type="PRINTS" id="PR01415">
    <property type="entry name" value="ANKYRIN"/>
</dbReference>
<dbReference type="InterPro" id="IPR050271">
    <property type="entry name" value="UDP-glycosyltransferase"/>
</dbReference>
<dbReference type="InterPro" id="IPR002110">
    <property type="entry name" value="Ankyrin_rpt"/>
</dbReference>
<keyword evidence="5" id="KW-0808">Transferase</keyword>
<dbReference type="SUPFAM" id="SSF53756">
    <property type="entry name" value="UDP-Glycosyltransferase/glycogen phosphorylase"/>
    <property type="match status" value="1"/>
</dbReference>
<comment type="catalytic activity">
    <reaction evidence="10">
        <text>glucuronate acceptor + UDP-alpha-D-glucuronate = acceptor beta-D-glucuronoside + UDP + H(+)</text>
        <dbReference type="Rhea" id="RHEA:21032"/>
        <dbReference type="ChEBI" id="CHEBI:15378"/>
        <dbReference type="ChEBI" id="CHEBI:58052"/>
        <dbReference type="ChEBI" id="CHEBI:58223"/>
        <dbReference type="ChEBI" id="CHEBI:132367"/>
        <dbReference type="ChEBI" id="CHEBI:132368"/>
        <dbReference type="EC" id="2.4.1.17"/>
    </reaction>
</comment>
<keyword evidence="9" id="KW-0472">Membrane</keyword>
<keyword evidence="4" id="KW-0328">Glycosyltransferase</keyword>
<dbReference type="Gene3D" id="1.25.40.20">
    <property type="entry name" value="Ankyrin repeat-containing domain"/>
    <property type="match status" value="2"/>
</dbReference>
<dbReference type="Pfam" id="PF12796">
    <property type="entry name" value="Ank_2"/>
    <property type="match status" value="1"/>
</dbReference>
<dbReference type="EC" id="2.4.1.17" evidence="3"/>
<feature type="repeat" description="ANK" evidence="11">
    <location>
        <begin position="575"/>
        <end position="607"/>
    </location>
</feature>
<evidence type="ECO:0000256" key="2">
    <source>
        <dbReference type="ARBA" id="ARBA00009995"/>
    </source>
</evidence>
<keyword evidence="6" id="KW-0812">Transmembrane</keyword>
<keyword evidence="8" id="KW-1133">Transmembrane helix</keyword>